<dbReference type="Pfam" id="PF00111">
    <property type="entry name" value="Fer2"/>
    <property type="match status" value="1"/>
</dbReference>
<dbReference type="SUPFAM" id="SSF54292">
    <property type="entry name" value="2Fe-2S ferredoxin-like"/>
    <property type="match status" value="1"/>
</dbReference>
<evidence type="ECO:0000259" key="2">
    <source>
        <dbReference type="PROSITE" id="PS51340"/>
    </source>
</evidence>
<dbReference type="EMBL" id="JABWQF010000011">
    <property type="protein sequence ID" value="MBC3293736.1"/>
    <property type="molecule type" value="Genomic_DNA"/>
</dbReference>
<dbReference type="SUPFAM" id="SSF141673">
    <property type="entry name" value="MOSC N-terminal domain-like"/>
    <property type="match status" value="1"/>
</dbReference>
<name>A0A8H9YS61_9PSED</name>
<feature type="domain" description="2Fe-2S ferredoxin-type" evidence="1">
    <location>
        <begin position="291"/>
        <end position="371"/>
    </location>
</feature>
<dbReference type="CDD" id="cd00207">
    <property type="entry name" value="fer2"/>
    <property type="match status" value="1"/>
</dbReference>
<dbReference type="InterPro" id="IPR005302">
    <property type="entry name" value="MoCF_Sase_C"/>
</dbReference>
<dbReference type="GO" id="GO:0030170">
    <property type="term" value="F:pyridoxal phosphate binding"/>
    <property type="evidence" value="ECO:0007669"/>
    <property type="project" value="InterPro"/>
</dbReference>
<dbReference type="GO" id="GO:0051536">
    <property type="term" value="F:iron-sulfur cluster binding"/>
    <property type="evidence" value="ECO:0007669"/>
    <property type="project" value="InterPro"/>
</dbReference>
<protein>
    <submittedName>
        <fullName evidence="3">YcbX family protein</fullName>
    </submittedName>
</protein>
<gene>
    <name evidence="3" type="ORF">HU722_19610</name>
</gene>
<comment type="caution">
    <text evidence="3">The sequence shown here is derived from an EMBL/GenBank/DDBJ whole genome shotgun (WGS) entry which is preliminary data.</text>
</comment>
<evidence type="ECO:0000313" key="3">
    <source>
        <dbReference type="EMBL" id="MBC3293736.1"/>
    </source>
</evidence>
<dbReference type="AlphaFoldDB" id="A0A8H9YS61"/>
<feature type="domain" description="MOSC" evidence="2">
    <location>
        <begin position="115"/>
        <end position="264"/>
    </location>
</feature>
<dbReference type="PROSITE" id="PS51085">
    <property type="entry name" value="2FE2S_FER_2"/>
    <property type="match status" value="1"/>
</dbReference>
<proteinExistence type="predicted"/>
<accession>A0A8H9YS61</accession>
<dbReference type="SUPFAM" id="SSF50800">
    <property type="entry name" value="PK beta-barrel domain-like"/>
    <property type="match status" value="1"/>
</dbReference>
<evidence type="ECO:0000259" key="1">
    <source>
        <dbReference type="PROSITE" id="PS51085"/>
    </source>
</evidence>
<dbReference type="PANTHER" id="PTHR14237">
    <property type="entry name" value="MOLYBDOPTERIN COFACTOR SULFURASE MOSC"/>
    <property type="match status" value="1"/>
</dbReference>
<dbReference type="InterPro" id="IPR005303">
    <property type="entry name" value="MOCOS_middle"/>
</dbReference>
<organism evidence="3">
    <name type="scientific">Pseudomonas tritici</name>
    <dbReference type="NCBI Taxonomy" id="2745518"/>
    <lineage>
        <taxon>Bacteria</taxon>
        <taxon>Pseudomonadati</taxon>
        <taxon>Pseudomonadota</taxon>
        <taxon>Gammaproteobacteria</taxon>
        <taxon>Pseudomonadales</taxon>
        <taxon>Pseudomonadaceae</taxon>
        <taxon>Pseudomonas</taxon>
    </lineage>
</organism>
<dbReference type="Pfam" id="PF03473">
    <property type="entry name" value="MOSC"/>
    <property type="match status" value="1"/>
</dbReference>
<dbReference type="PANTHER" id="PTHR14237:SF19">
    <property type="entry name" value="MITOCHONDRIAL AMIDOXIME REDUCING COMPONENT 1"/>
    <property type="match status" value="1"/>
</dbReference>
<dbReference type="InterPro" id="IPR011037">
    <property type="entry name" value="Pyrv_Knase-like_insert_dom_sf"/>
</dbReference>
<sequence>MATLSRLFIHPVKSMRGIGLTHALADVSGFAFDRIFMVTEPDGTFITARQFPQMVRFIPAPLHDGLHLTAPDGSSVIVRFNDFSPVDAPTEVWRNHFTARIAPEEINRWLSGFFSRPVQLRWVGPELTRRVQQFESVPLSFADGFPFLLTNEASLRDLQNRCSASVQMEQFRPNLVVTGAQAWEEDTWKVIRIGSVIFDVVKPCSRCIFTTISPEKGQKHPSGEPLKTLQSFRTAQDNGDVDFGQNLIPRSSGVIRVGDEVEILSTGPGRIYGAGADADEDTAEVEVQPVTAVTLQWQGQTVKGNNQQVLLEQLEQAGIRVPYSCRAGICGCCRIKLIEGEVTALKKSAVGKDGTILCCSCVPKTSLQLEL</sequence>
<dbReference type="InterPro" id="IPR036010">
    <property type="entry name" value="2Fe-2S_ferredoxin-like_sf"/>
</dbReference>
<dbReference type="GO" id="GO:0030151">
    <property type="term" value="F:molybdenum ion binding"/>
    <property type="evidence" value="ECO:0007669"/>
    <property type="project" value="InterPro"/>
</dbReference>
<dbReference type="InterPro" id="IPR001041">
    <property type="entry name" value="2Fe-2S_ferredoxin-type"/>
</dbReference>
<dbReference type="Pfam" id="PF03476">
    <property type="entry name" value="MOSC_N"/>
    <property type="match status" value="1"/>
</dbReference>
<dbReference type="InterPro" id="IPR012675">
    <property type="entry name" value="Beta-grasp_dom_sf"/>
</dbReference>
<dbReference type="PROSITE" id="PS51340">
    <property type="entry name" value="MOSC"/>
    <property type="match status" value="1"/>
</dbReference>
<dbReference type="GO" id="GO:0003824">
    <property type="term" value="F:catalytic activity"/>
    <property type="evidence" value="ECO:0007669"/>
    <property type="project" value="InterPro"/>
</dbReference>
<dbReference type="Gene3D" id="3.10.20.30">
    <property type="match status" value="1"/>
</dbReference>
<reference evidence="3" key="1">
    <citation type="journal article" date="2020" name="Microorganisms">
        <title>Reliable Identification of Environmental Pseudomonas Isolates Using the rpoD Gene.</title>
        <authorList>
            <consortium name="The Broad Institute Genome Sequencing Platform"/>
            <person name="Girard L."/>
            <person name="Lood C."/>
            <person name="Rokni-Zadeh H."/>
            <person name="van Noort V."/>
            <person name="Lavigne R."/>
            <person name="De Mot R."/>
        </authorList>
    </citation>
    <scope>NUCLEOTIDE SEQUENCE [LARGE SCALE GENOMIC DNA]</scope>
    <source>
        <strain evidence="3">SWRI145</strain>
    </source>
</reference>